<protein>
    <recommendedName>
        <fullName evidence="4">Outer membrane protein assembly factor BamB</fullName>
    </recommendedName>
</protein>
<evidence type="ECO:0000256" key="4">
    <source>
        <dbReference type="HAMAP-Rule" id="MF_00923"/>
    </source>
</evidence>
<keyword evidence="4" id="KW-0564">Palmitate</keyword>
<dbReference type="SUPFAM" id="SSF50998">
    <property type="entry name" value="Quinoprotein alcohol dehydrogenase-like"/>
    <property type="match status" value="1"/>
</dbReference>
<keyword evidence="4" id="KW-0449">Lipoprotein</keyword>
<keyword evidence="1 4" id="KW-0732">Signal</keyword>
<proteinExistence type="inferred from homology"/>
<comment type="subcellular location">
    <subcellularLocation>
        <location evidence="4">Cell outer membrane</location>
        <topology evidence="4">Lipid-anchor</topology>
    </subcellularLocation>
</comment>
<reference evidence="7" key="1">
    <citation type="submission" date="2023-06" db="EMBL/GenBank/DDBJ databases">
        <authorList>
            <person name="Jiang Y."/>
            <person name="Liu Q."/>
        </authorList>
    </citation>
    <scope>NUCLEOTIDE SEQUENCE</scope>
    <source>
        <strain evidence="7">CGMCC 1.12089</strain>
    </source>
</reference>
<evidence type="ECO:0000256" key="2">
    <source>
        <dbReference type="ARBA" id="ARBA00023136"/>
    </source>
</evidence>
<evidence type="ECO:0000256" key="5">
    <source>
        <dbReference type="SAM" id="SignalP"/>
    </source>
</evidence>
<feature type="domain" description="Pyrrolo-quinoline quinone repeat" evidence="6">
    <location>
        <begin position="79"/>
        <end position="307"/>
    </location>
</feature>
<dbReference type="EMBL" id="JASZYV010000001">
    <property type="protein sequence ID" value="MDM0044106.1"/>
    <property type="molecule type" value="Genomic_DNA"/>
</dbReference>
<dbReference type="NCBIfam" id="TIGR03300">
    <property type="entry name" value="assembly_YfgL"/>
    <property type="match status" value="1"/>
</dbReference>
<dbReference type="Pfam" id="PF13360">
    <property type="entry name" value="PQQ_2"/>
    <property type="match status" value="1"/>
</dbReference>
<keyword evidence="3 4" id="KW-0998">Cell outer membrane</keyword>
<dbReference type="InterPro" id="IPR018391">
    <property type="entry name" value="PQQ_b-propeller_rpt"/>
</dbReference>
<organism evidence="7 8">
    <name type="scientific">Variovorax dokdonensis</name>
    <dbReference type="NCBI Taxonomy" id="344883"/>
    <lineage>
        <taxon>Bacteria</taxon>
        <taxon>Pseudomonadati</taxon>
        <taxon>Pseudomonadota</taxon>
        <taxon>Betaproteobacteria</taxon>
        <taxon>Burkholderiales</taxon>
        <taxon>Comamonadaceae</taxon>
        <taxon>Variovorax</taxon>
    </lineage>
</organism>
<dbReference type="PROSITE" id="PS51257">
    <property type="entry name" value="PROKAR_LIPOPROTEIN"/>
    <property type="match status" value="1"/>
</dbReference>
<dbReference type="Gene3D" id="2.130.10.10">
    <property type="entry name" value="YVTN repeat-like/Quinoprotein amine dehydrogenase"/>
    <property type="match status" value="1"/>
</dbReference>
<comment type="similarity">
    <text evidence="4">Belongs to the BamB family.</text>
</comment>
<name>A0ABT7N853_9BURK</name>
<evidence type="ECO:0000313" key="7">
    <source>
        <dbReference type="EMBL" id="MDM0044106.1"/>
    </source>
</evidence>
<evidence type="ECO:0000256" key="1">
    <source>
        <dbReference type="ARBA" id="ARBA00022729"/>
    </source>
</evidence>
<dbReference type="PANTHER" id="PTHR34512:SF30">
    <property type="entry name" value="OUTER MEMBRANE PROTEIN ASSEMBLY FACTOR BAMB"/>
    <property type="match status" value="1"/>
</dbReference>
<accession>A0ABT7N853</accession>
<gene>
    <name evidence="4 7" type="primary">bamB</name>
    <name evidence="7" type="ORF">QTH91_06405</name>
</gene>
<evidence type="ECO:0000256" key="3">
    <source>
        <dbReference type="ARBA" id="ARBA00023237"/>
    </source>
</evidence>
<feature type="signal peptide" evidence="5">
    <location>
        <begin position="1"/>
        <end position="27"/>
    </location>
</feature>
<comment type="caution">
    <text evidence="7">The sequence shown here is derived from an EMBL/GenBank/DDBJ whole genome shotgun (WGS) entry which is preliminary data.</text>
</comment>
<sequence>MKTKRFLPGARLRRGAAIVLSALVLVACSGDSKPKPAELPANPDLIGLSQAWSFKLPEVKFPLVSDVSDDVVVVAGGEKGTVLAIDARTGKELWRVDVGVSLNAGVGSDGTLAAVVTRENELVAIQGGEILWKKKLSAETFTPPLVAGRRIFVQGADRATSAWDGQSGRRLWTQTRPAEALVLKRPGVLQAVNDALVTGIGARLVAMNPANGASVWEAPIASPRGTNDVERLVDLTGTISVAGGTICARAYVAAVGCVDGNRGTLVWTKPSSGSEGVTGDENTLYGAEQNGVVTAWRRRDGEQIWSTDALKYRQLTAPLAAGRALILGEGSGNLLLLSRDDGKLLARVSPDGSAIAADPVLVAGTLVVVTAKGGVFGYRPK</sequence>
<dbReference type="InterPro" id="IPR011047">
    <property type="entry name" value="Quinoprotein_ADH-like_sf"/>
</dbReference>
<keyword evidence="8" id="KW-1185">Reference proteome</keyword>
<dbReference type="Proteomes" id="UP001174908">
    <property type="component" value="Unassembled WGS sequence"/>
</dbReference>
<evidence type="ECO:0000313" key="8">
    <source>
        <dbReference type="Proteomes" id="UP001174908"/>
    </source>
</evidence>
<keyword evidence="2 4" id="KW-0472">Membrane</keyword>
<dbReference type="InterPro" id="IPR015943">
    <property type="entry name" value="WD40/YVTN_repeat-like_dom_sf"/>
</dbReference>
<comment type="subunit">
    <text evidence="4">Part of the Bam complex.</text>
</comment>
<dbReference type="InterPro" id="IPR017687">
    <property type="entry name" value="BamB"/>
</dbReference>
<comment type="function">
    <text evidence="4">Part of the outer membrane protein assembly complex, which is involved in assembly and insertion of beta-barrel proteins into the outer membrane.</text>
</comment>
<dbReference type="InterPro" id="IPR002372">
    <property type="entry name" value="PQQ_rpt_dom"/>
</dbReference>
<dbReference type="SMART" id="SM00564">
    <property type="entry name" value="PQQ"/>
    <property type="match status" value="3"/>
</dbReference>
<dbReference type="HAMAP" id="MF_00923">
    <property type="entry name" value="OM_assembly_BamB"/>
    <property type="match status" value="1"/>
</dbReference>
<evidence type="ECO:0000259" key="6">
    <source>
        <dbReference type="Pfam" id="PF13360"/>
    </source>
</evidence>
<dbReference type="PANTHER" id="PTHR34512">
    <property type="entry name" value="CELL SURFACE PROTEIN"/>
    <property type="match status" value="1"/>
</dbReference>
<feature type="chain" id="PRO_5046037475" description="Outer membrane protein assembly factor BamB" evidence="5">
    <location>
        <begin position="28"/>
        <end position="381"/>
    </location>
</feature>
<dbReference type="RefSeq" id="WP_286659168.1">
    <property type="nucleotide sequence ID" value="NZ_JASZYV010000001.1"/>
</dbReference>